<feature type="domain" description="FLYWCH-type" evidence="5">
    <location>
        <begin position="115"/>
        <end position="171"/>
    </location>
</feature>
<dbReference type="InterPro" id="IPR013083">
    <property type="entry name" value="Znf_RING/FYVE/PHD"/>
</dbReference>
<feature type="region of interest" description="Disordered" evidence="4">
    <location>
        <begin position="226"/>
        <end position="270"/>
    </location>
</feature>
<dbReference type="Pfam" id="PF04500">
    <property type="entry name" value="FLYWCH"/>
    <property type="match status" value="1"/>
</dbReference>
<evidence type="ECO:0000313" key="7">
    <source>
        <dbReference type="Proteomes" id="UP001249851"/>
    </source>
</evidence>
<accession>A0AAD9PV74</accession>
<name>A0AAD9PV74_ACRCE</name>
<feature type="compositionally biased region" description="Polar residues" evidence="4">
    <location>
        <begin position="251"/>
        <end position="270"/>
    </location>
</feature>
<gene>
    <name evidence="6" type="ORF">P5673_029934</name>
</gene>
<keyword evidence="1" id="KW-0479">Metal-binding</keyword>
<dbReference type="Gene3D" id="2.20.25.240">
    <property type="match status" value="1"/>
</dbReference>
<dbReference type="AlphaFoldDB" id="A0AAD9PV74"/>
<evidence type="ECO:0000256" key="2">
    <source>
        <dbReference type="ARBA" id="ARBA00022771"/>
    </source>
</evidence>
<evidence type="ECO:0000256" key="3">
    <source>
        <dbReference type="ARBA" id="ARBA00022833"/>
    </source>
</evidence>
<feature type="compositionally biased region" description="Polar residues" evidence="4">
    <location>
        <begin position="226"/>
        <end position="242"/>
    </location>
</feature>
<keyword evidence="2" id="KW-0863">Zinc-finger</keyword>
<dbReference type="GO" id="GO:0008270">
    <property type="term" value="F:zinc ion binding"/>
    <property type="evidence" value="ECO:0007669"/>
    <property type="project" value="UniProtKB-KW"/>
</dbReference>
<dbReference type="Gene3D" id="3.30.40.10">
    <property type="entry name" value="Zinc/RING finger domain, C3HC4 (zinc finger)"/>
    <property type="match status" value="1"/>
</dbReference>
<reference evidence="6" key="2">
    <citation type="journal article" date="2023" name="Science">
        <title>Genomic signatures of disease resistance in endangered staghorn corals.</title>
        <authorList>
            <person name="Vollmer S.V."/>
            <person name="Selwyn J.D."/>
            <person name="Despard B.A."/>
            <person name="Roesel C.L."/>
        </authorList>
    </citation>
    <scope>NUCLEOTIDE SEQUENCE</scope>
    <source>
        <strain evidence="6">K2</strain>
    </source>
</reference>
<sequence>MASAQIINCITCKESVGPCQQSLQCDGCFRWNYRVCNTGISPEVYRAAINEGAQMGWQCEFCQHPDADSTMEDISLPDPPRAETSLEDSAVEQDLLPQKPPDTTYHLVQEDTIQGKTKLVTNTGYTYNTRKKRPNSTIEWQCTVRQKDHGCKASVIQRDSAFFPGMHDHNHRGQLSQEQLSKRQQTAERLASIKSTQPSFVGQLSQGQLSERQKTAERLASIESTRPSFAGQLSQEQMSERQQPAERLASIKSTQPSFTGQLFQEQLSER</sequence>
<comment type="caution">
    <text evidence="6">The sequence shown here is derived from an EMBL/GenBank/DDBJ whole genome shotgun (WGS) entry which is preliminary data.</text>
</comment>
<evidence type="ECO:0000313" key="6">
    <source>
        <dbReference type="EMBL" id="KAK2549549.1"/>
    </source>
</evidence>
<protein>
    <recommendedName>
        <fullName evidence="5">FLYWCH-type domain-containing protein</fullName>
    </recommendedName>
</protein>
<dbReference type="InterPro" id="IPR007588">
    <property type="entry name" value="Znf_FLYWCH"/>
</dbReference>
<reference evidence="6" key="1">
    <citation type="journal article" date="2023" name="G3 (Bethesda)">
        <title>Whole genome assembly and annotation of the endangered Caribbean coral Acropora cervicornis.</title>
        <authorList>
            <person name="Selwyn J.D."/>
            <person name="Vollmer S.V."/>
        </authorList>
    </citation>
    <scope>NUCLEOTIDE SEQUENCE</scope>
    <source>
        <strain evidence="6">K2</strain>
    </source>
</reference>
<dbReference type="PANTHER" id="PTHR20956:SF12">
    <property type="entry name" value="FLYWCH-TYPE DOMAIN-CONTAINING PROTEIN"/>
    <property type="match status" value="1"/>
</dbReference>
<evidence type="ECO:0000256" key="1">
    <source>
        <dbReference type="ARBA" id="ARBA00022723"/>
    </source>
</evidence>
<organism evidence="6 7">
    <name type="scientific">Acropora cervicornis</name>
    <name type="common">Staghorn coral</name>
    <dbReference type="NCBI Taxonomy" id="6130"/>
    <lineage>
        <taxon>Eukaryota</taxon>
        <taxon>Metazoa</taxon>
        <taxon>Cnidaria</taxon>
        <taxon>Anthozoa</taxon>
        <taxon>Hexacorallia</taxon>
        <taxon>Scleractinia</taxon>
        <taxon>Astrocoeniina</taxon>
        <taxon>Acroporidae</taxon>
        <taxon>Acropora</taxon>
    </lineage>
</organism>
<feature type="compositionally biased region" description="Polar residues" evidence="4">
    <location>
        <begin position="173"/>
        <end position="184"/>
    </location>
</feature>
<keyword evidence="3" id="KW-0862">Zinc</keyword>
<feature type="region of interest" description="Disordered" evidence="4">
    <location>
        <begin position="164"/>
        <end position="184"/>
    </location>
</feature>
<dbReference type="EMBL" id="JARQWQ010000124">
    <property type="protein sequence ID" value="KAK2549549.1"/>
    <property type="molecule type" value="Genomic_DNA"/>
</dbReference>
<keyword evidence="7" id="KW-1185">Reference proteome</keyword>
<dbReference type="PANTHER" id="PTHR20956">
    <property type="entry name" value="HEH2P"/>
    <property type="match status" value="1"/>
</dbReference>
<proteinExistence type="predicted"/>
<evidence type="ECO:0000256" key="4">
    <source>
        <dbReference type="SAM" id="MobiDB-lite"/>
    </source>
</evidence>
<dbReference type="Proteomes" id="UP001249851">
    <property type="component" value="Unassembled WGS sequence"/>
</dbReference>
<evidence type="ECO:0000259" key="5">
    <source>
        <dbReference type="Pfam" id="PF04500"/>
    </source>
</evidence>